<evidence type="ECO:0000313" key="2">
    <source>
        <dbReference type="EMBL" id="CAL5221165.1"/>
    </source>
</evidence>
<sequence length="67" mass="7568">MARYGSLEVFKFGCYLSIPVLMTVFVAGNPGRLEAIIKNRAYVVYPPEGPRPPTAEELIDRINKNKR</sequence>
<dbReference type="InterPro" id="IPR018625">
    <property type="entry name" value="Pet100"/>
</dbReference>
<dbReference type="PANTHER" id="PTHR35700">
    <property type="entry name" value="OS07G0181800 PROTEIN"/>
    <property type="match status" value="1"/>
</dbReference>
<dbReference type="Proteomes" id="UP001497392">
    <property type="component" value="Unassembled WGS sequence"/>
</dbReference>
<name>A0ABP1FMI3_9CHLO</name>
<dbReference type="PANTHER" id="PTHR35700:SF1">
    <property type="entry name" value="OS07G0181800 PROTEIN"/>
    <property type="match status" value="1"/>
</dbReference>
<comment type="caution">
    <text evidence="2">The sequence shown here is derived from an EMBL/GenBank/DDBJ whole genome shotgun (WGS) entry which is preliminary data.</text>
</comment>
<reference evidence="2 3" key="1">
    <citation type="submission" date="2024-06" db="EMBL/GenBank/DDBJ databases">
        <authorList>
            <person name="Kraege A."/>
            <person name="Thomma B."/>
        </authorList>
    </citation>
    <scope>NUCLEOTIDE SEQUENCE [LARGE SCALE GENOMIC DNA]</scope>
</reference>
<evidence type="ECO:0000313" key="3">
    <source>
        <dbReference type="Proteomes" id="UP001497392"/>
    </source>
</evidence>
<feature type="compositionally biased region" description="Basic and acidic residues" evidence="1">
    <location>
        <begin position="58"/>
        <end position="67"/>
    </location>
</feature>
<organism evidence="2 3">
    <name type="scientific">Coccomyxa viridis</name>
    <dbReference type="NCBI Taxonomy" id="1274662"/>
    <lineage>
        <taxon>Eukaryota</taxon>
        <taxon>Viridiplantae</taxon>
        <taxon>Chlorophyta</taxon>
        <taxon>core chlorophytes</taxon>
        <taxon>Trebouxiophyceae</taxon>
        <taxon>Trebouxiophyceae incertae sedis</taxon>
        <taxon>Coccomyxaceae</taxon>
        <taxon>Coccomyxa</taxon>
    </lineage>
</organism>
<gene>
    <name evidence="2" type="primary">g3305</name>
    <name evidence="2" type="ORF">VP750_LOCUS2824</name>
</gene>
<dbReference type="EMBL" id="CAXHTA020000005">
    <property type="protein sequence ID" value="CAL5221165.1"/>
    <property type="molecule type" value="Genomic_DNA"/>
</dbReference>
<accession>A0ABP1FMI3</accession>
<protein>
    <submittedName>
        <fullName evidence="2">G3305 protein</fullName>
    </submittedName>
</protein>
<feature type="region of interest" description="Disordered" evidence="1">
    <location>
        <begin position="48"/>
        <end position="67"/>
    </location>
</feature>
<proteinExistence type="predicted"/>
<keyword evidence="3" id="KW-1185">Reference proteome</keyword>
<evidence type="ECO:0000256" key="1">
    <source>
        <dbReference type="SAM" id="MobiDB-lite"/>
    </source>
</evidence>
<dbReference type="Pfam" id="PF09803">
    <property type="entry name" value="Pet100"/>
    <property type="match status" value="1"/>
</dbReference>